<feature type="binding site" evidence="5">
    <location>
        <begin position="147"/>
        <end position="154"/>
    </location>
    <ligand>
        <name>ATP</name>
        <dbReference type="ChEBI" id="CHEBI:30616"/>
    </ligand>
</feature>
<dbReference type="Proteomes" id="UP000824588">
    <property type="component" value="Chromosome"/>
</dbReference>
<dbReference type="EMBL" id="CP071586">
    <property type="protein sequence ID" value="QYY79353.1"/>
    <property type="molecule type" value="Genomic_DNA"/>
</dbReference>
<evidence type="ECO:0000256" key="5">
    <source>
        <dbReference type="PROSITE-ProRule" id="PRU00560"/>
    </source>
</evidence>
<dbReference type="InterPro" id="IPR000212">
    <property type="entry name" value="DNA_helicase_UvrD/REP"/>
</dbReference>
<dbReference type="PROSITE" id="PS51198">
    <property type="entry name" value="UVRD_HELICASE_ATP_BIND"/>
    <property type="match status" value="1"/>
</dbReference>
<reference evidence="7 8" key="1">
    <citation type="journal article" date="2022" name="Int. J. Syst. Evol. Microbiol.">
        <title>Pseudomonas germanica sp. nov., isolated from Iris germanica rhizomes.</title>
        <authorList>
            <person name="Atanasov K.E."/>
            <person name="Galbis D.M."/>
            <person name="Gallego J."/>
            <person name="Serpico A."/>
            <person name="Bosch M."/>
            <person name="Altabella T."/>
            <person name="Ferrer A."/>
        </authorList>
    </citation>
    <scope>NUCLEOTIDE SEQUENCE [LARGE SCALE GENOMIC DNA]</scope>
    <source>
        <strain evidence="7 8">FIT28</strain>
    </source>
</reference>
<keyword evidence="2 5" id="KW-0378">Hydrolase</keyword>
<evidence type="ECO:0000256" key="4">
    <source>
        <dbReference type="ARBA" id="ARBA00022840"/>
    </source>
</evidence>
<keyword evidence="1 5" id="KW-0547">Nucleotide-binding</keyword>
<protein>
    <submittedName>
        <fullName evidence="7">UvrD-helicase domain-containing protein</fullName>
    </submittedName>
</protein>
<proteinExistence type="predicted"/>
<dbReference type="RefSeq" id="WP_220556250.1">
    <property type="nucleotide sequence ID" value="NZ_CP071586.1"/>
</dbReference>
<evidence type="ECO:0000259" key="6">
    <source>
        <dbReference type="PROSITE" id="PS51198"/>
    </source>
</evidence>
<dbReference type="InterPro" id="IPR027417">
    <property type="entry name" value="P-loop_NTPase"/>
</dbReference>
<evidence type="ECO:0000256" key="2">
    <source>
        <dbReference type="ARBA" id="ARBA00022801"/>
    </source>
</evidence>
<keyword evidence="3 5" id="KW-0347">Helicase</keyword>
<dbReference type="PANTHER" id="PTHR11070:SF63">
    <property type="entry name" value="DNA HELICASE IV"/>
    <property type="match status" value="1"/>
</dbReference>
<dbReference type="PANTHER" id="PTHR11070">
    <property type="entry name" value="UVRD / RECB / PCRA DNA HELICASE FAMILY MEMBER"/>
    <property type="match status" value="1"/>
</dbReference>
<evidence type="ECO:0000256" key="3">
    <source>
        <dbReference type="ARBA" id="ARBA00022806"/>
    </source>
</evidence>
<name>A0ABX8YHV7_9PSED</name>
<evidence type="ECO:0000313" key="7">
    <source>
        <dbReference type="EMBL" id="QYY79353.1"/>
    </source>
</evidence>
<feature type="domain" description="UvrD-like helicase ATP-binding" evidence="6">
    <location>
        <begin position="126"/>
        <end position="622"/>
    </location>
</feature>
<evidence type="ECO:0000256" key="1">
    <source>
        <dbReference type="ARBA" id="ARBA00022741"/>
    </source>
</evidence>
<evidence type="ECO:0000313" key="8">
    <source>
        <dbReference type="Proteomes" id="UP000824588"/>
    </source>
</evidence>
<keyword evidence="8" id="KW-1185">Reference proteome</keyword>
<accession>A0ABX8YHV7</accession>
<organism evidence="7 8">
    <name type="scientific">Pseudomonas germanica</name>
    <dbReference type="NCBI Taxonomy" id="2815720"/>
    <lineage>
        <taxon>Bacteria</taxon>
        <taxon>Pseudomonadati</taxon>
        <taxon>Pseudomonadota</taxon>
        <taxon>Gammaproteobacteria</taxon>
        <taxon>Pseudomonadales</taxon>
        <taxon>Pseudomonadaceae</taxon>
        <taxon>Pseudomonas</taxon>
    </lineage>
</organism>
<dbReference type="InterPro" id="IPR014016">
    <property type="entry name" value="UvrD-like_ATP-bd"/>
</dbReference>
<gene>
    <name evidence="7" type="ORF">J0G10_16535</name>
</gene>
<dbReference type="SUPFAM" id="SSF52540">
    <property type="entry name" value="P-loop containing nucleoside triphosphate hydrolases"/>
    <property type="match status" value="1"/>
</dbReference>
<dbReference type="Gene3D" id="3.40.50.300">
    <property type="entry name" value="P-loop containing nucleotide triphosphate hydrolases"/>
    <property type="match status" value="3"/>
</dbReference>
<keyword evidence="4 5" id="KW-0067">ATP-binding</keyword>
<sequence>MAQHTPDLPPELRPLAEMPWFKRLAARFFGHGLTRLRAQHRASWLHGQADGFRSGHTAGVEYGFKEGKLEGLEEGRQVLLIRDSRNTEHRPPNVDNHLFDDWRLPLTAELKKRMKADVARLLPEHAQPSTAQWKMIFSETPSTSVVAGAGAGKSTTLVLRILLLNHYLGFELDSMTVVTFTRESRKDFINKLIELFALWGHALNLRQARELVRTFHSRILPMVRSLPGFERLQAFENLSHRVQGAEEEVDSNPFDLRINDAQRQQLNACYHRLFNEDERFRHLIQPLSRAGLQLKELERDHPDVQKRVAVTELASQRDEELCDAIEDLWFRAGAWPIKGIEPNRQSFDINGAKFHCHGYIPSLDAWVVLGFDPRENPQVSRPNAKLSVRAEWAVKRTLFQAFCRKPLIWLDSYESSKRVLATLAGDASAGPGFDYKVKGELASAPLLDCFVAAAGFIENLGLDVPDAVGRMSFAKDDPDRFFFEALSLFWRAFEDHLLDQKPPIMTYNRMFALFSEHSPENLKLLSDELLRPLSHLMIDEFQDVSPQIVSWIRASLTEIRSRGPAMHVGRGAQRSSLLCVGDDWQSIYGWRGSSPSYFMAFDKEFPSPSTTRVMLSDNYRSHQHIIDAAEHIVRAAPAIPGKKAKASGAPKPLQPVNVLERDDQGLGQRLAEHYRQGHSILMLYRKSSDKLLIEEHIQSVVNVDSSLPYEARRLKQLTYHSAKGLQADAVFLLGDCQHLTSSPYKNQVYRMAGLGKSGDSEPYDTAQKDEILRLAYVGITRAVSHCYWYVEPQEAQAVNMPRASDRVAKGKPFFVDHRAAKQTA</sequence>
<dbReference type="Pfam" id="PF00580">
    <property type="entry name" value="UvrD-helicase"/>
    <property type="match status" value="2"/>
</dbReference>